<organism evidence="2 3">
    <name type="scientific">Pinctada imbricata</name>
    <name type="common">Atlantic pearl-oyster</name>
    <name type="synonym">Pinctada martensii</name>
    <dbReference type="NCBI Taxonomy" id="66713"/>
    <lineage>
        <taxon>Eukaryota</taxon>
        <taxon>Metazoa</taxon>
        <taxon>Spiralia</taxon>
        <taxon>Lophotrochozoa</taxon>
        <taxon>Mollusca</taxon>
        <taxon>Bivalvia</taxon>
        <taxon>Autobranchia</taxon>
        <taxon>Pteriomorphia</taxon>
        <taxon>Pterioida</taxon>
        <taxon>Pterioidea</taxon>
        <taxon>Pteriidae</taxon>
        <taxon>Pinctada</taxon>
    </lineage>
</organism>
<keyword evidence="1" id="KW-1133">Transmembrane helix</keyword>
<name>A0AA89C3C9_PINIB</name>
<dbReference type="EMBL" id="VSWD01000005">
    <property type="protein sequence ID" value="KAK3104191.1"/>
    <property type="molecule type" value="Genomic_DNA"/>
</dbReference>
<evidence type="ECO:0000313" key="2">
    <source>
        <dbReference type="EMBL" id="KAK3104191.1"/>
    </source>
</evidence>
<dbReference type="Proteomes" id="UP001186944">
    <property type="component" value="Unassembled WGS sequence"/>
</dbReference>
<gene>
    <name evidence="2" type="ORF">FSP39_025148</name>
</gene>
<sequence>MVYPSSNKTIDLSRNIWLISDAIHFVLVIPFAVFVLCVYLLPTLNISLRLLIHFLAYCVPYHRKIVKKAKVVLHLHILYYYYDLDYLLCKEKLERPESILMQFRLAQLLIILICMVTVLSFVLLAMECIIFFAEYILYTVIGIILNASFALKYVSVLFMVVIYARECFEGVTNKYSCFNSDIHDFVLGKVKQEIKEVAAQDEKDQKNTAFLLPSSSDPFKQENEYEEEPSTKNKKVCLFCCEGHDFSTDTYTSEKADEPGRVDLDHQHIKDATLHFCKQDQENLEICGLLTQENKSISTEKIPKGTNFPTVKAHGIKNTSKTLTESEELTQEENQISSVSEPFIPGEQTILDEKASLAKEDQEIEHTPEELTQTKSQVFENVTHEKQNKHEASDHLLQESQETNKAIYHPPDKTQESLKRPRPLQLALTVEEGVPKWKISHLIVFLDREDTSYLTQKFFFDIVNMPHSGGPGNLLSNILSAFTQFMVIILFLLFVILVVMIFGDEYKVSGFSQMIATLVTGFLPWVFMNILFKQKENLSVDTDNVNFQNSFEAVVRNYKQSWELSDLPVDEKEELSSSREEVDSFKSASNYVDEKYMKTKLTDETTEMTAKEPIKILTSCD</sequence>
<feature type="transmembrane region" description="Helical" evidence="1">
    <location>
        <begin position="514"/>
        <end position="532"/>
    </location>
</feature>
<feature type="transmembrane region" description="Helical" evidence="1">
    <location>
        <begin position="138"/>
        <end position="164"/>
    </location>
</feature>
<comment type="caution">
    <text evidence="2">The sequence shown here is derived from an EMBL/GenBank/DDBJ whole genome shotgun (WGS) entry which is preliminary data.</text>
</comment>
<feature type="transmembrane region" description="Helical" evidence="1">
    <location>
        <begin position="474"/>
        <end position="502"/>
    </location>
</feature>
<protein>
    <submittedName>
        <fullName evidence="2">Uncharacterized protein</fullName>
    </submittedName>
</protein>
<feature type="transmembrane region" description="Helical" evidence="1">
    <location>
        <begin position="22"/>
        <end position="41"/>
    </location>
</feature>
<keyword evidence="1" id="KW-0812">Transmembrane</keyword>
<proteinExistence type="predicted"/>
<dbReference type="AlphaFoldDB" id="A0AA89C3C9"/>
<evidence type="ECO:0000256" key="1">
    <source>
        <dbReference type="SAM" id="Phobius"/>
    </source>
</evidence>
<keyword evidence="1" id="KW-0472">Membrane</keyword>
<feature type="transmembrane region" description="Helical" evidence="1">
    <location>
        <begin position="108"/>
        <end position="132"/>
    </location>
</feature>
<accession>A0AA89C3C9</accession>
<keyword evidence="3" id="KW-1185">Reference proteome</keyword>
<evidence type="ECO:0000313" key="3">
    <source>
        <dbReference type="Proteomes" id="UP001186944"/>
    </source>
</evidence>
<reference evidence="2" key="1">
    <citation type="submission" date="2019-08" db="EMBL/GenBank/DDBJ databases">
        <title>The improved chromosome-level genome for the pearl oyster Pinctada fucata martensii using PacBio sequencing and Hi-C.</title>
        <authorList>
            <person name="Zheng Z."/>
        </authorList>
    </citation>
    <scope>NUCLEOTIDE SEQUENCE</scope>
    <source>
        <strain evidence="2">ZZ-2019</strain>
        <tissue evidence="2">Adductor muscle</tissue>
    </source>
</reference>